<dbReference type="AlphaFoldDB" id="A0A5D0NT97"/>
<sequence length="98" mass="10998">MHQLMGELCDVLDITTPWLFHNPTVYPSPPATPPTPQSKSGREKAIRAELTDWRVWHPLPPERPTALAEAVRAGRLAARTVIWLNEAQFYLQAVGGEE</sequence>
<keyword evidence="3" id="KW-1185">Reference proteome</keyword>
<evidence type="ECO:0000256" key="1">
    <source>
        <dbReference type="SAM" id="MobiDB-lite"/>
    </source>
</evidence>
<feature type="compositionally biased region" description="Pro residues" evidence="1">
    <location>
        <begin position="26"/>
        <end position="36"/>
    </location>
</feature>
<dbReference type="Proteomes" id="UP000323380">
    <property type="component" value="Unassembled WGS sequence"/>
</dbReference>
<evidence type="ECO:0000313" key="3">
    <source>
        <dbReference type="Proteomes" id="UP000323380"/>
    </source>
</evidence>
<comment type="caution">
    <text evidence="2">The sequence shown here is derived from an EMBL/GenBank/DDBJ whole genome shotgun (WGS) entry which is preliminary data.</text>
</comment>
<dbReference type="EMBL" id="VSFG01000001">
    <property type="protein sequence ID" value="TYB47863.1"/>
    <property type="molecule type" value="Genomic_DNA"/>
</dbReference>
<protein>
    <submittedName>
        <fullName evidence="2">Uncharacterized protein</fullName>
    </submittedName>
</protein>
<organism evidence="2 3">
    <name type="scientific">Actinomadura chibensis</name>
    <dbReference type="NCBI Taxonomy" id="392828"/>
    <lineage>
        <taxon>Bacteria</taxon>
        <taxon>Bacillati</taxon>
        <taxon>Actinomycetota</taxon>
        <taxon>Actinomycetes</taxon>
        <taxon>Streptosporangiales</taxon>
        <taxon>Thermomonosporaceae</taxon>
        <taxon>Actinomadura</taxon>
    </lineage>
</organism>
<evidence type="ECO:0000313" key="2">
    <source>
        <dbReference type="EMBL" id="TYB47863.1"/>
    </source>
</evidence>
<name>A0A5D0NT97_9ACTN</name>
<proteinExistence type="predicted"/>
<feature type="region of interest" description="Disordered" evidence="1">
    <location>
        <begin position="23"/>
        <end position="44"/>
    </location>
</feature>
<gene>
    <name evidence="2" type="ORF">FXF69_00980</name>
</gene>
<accession>A0A5D0NT97</accession>
<reference evidence="2 3" key="1">
    <citation type="submission" date="2019-08" db="EMBL/GenBank/DDBJ databases">
        <title>Actinomadura sp. nov. CYP1-5 isolated from mountain soil.</title>
        <authorList>
            <person name="Songsumanus A."/>
            <person name="Kuncharoen N."/>
            <person name="Kudo T."/>
            <person name="Yuki M."/>
            <person name="Igarashi Y."/>
            <person name="Tanasupawat S."/>
        </authorList>
    </citation>
    <scope>NUCLEOTIDE SEQUENCE [LARGE SCALE GENOMIC DNA]</scope>
    <source>
        <strain evidence="2 3">JCM 14158</strain>
    </source>
</reference>